<protein>
    <submittedName>
        <fullName evidence="2">Rrf2 family protein</fullName>
    </submittedName>
</protein>
<dbReference type="GO" id="GO:0003700">
    <property type="term" value="F:DNA-binding transcription factor activity"/>
    <property type="evidence" value="ECO:0007669"/>
    <property type="project" value="TreeGrafter"/>
</dbReference>
<dbReference type="PANTHER" id="PTHR33221">
    <property type="entry name" value="WINGED HELIX-TURN-HELIX TRANSCRIPTIONAL REGULATOR, RRF2 FAMILY"/>
    <property type="match status" value="1"/>
</dbReference>
<keyword evidence="3" id="KW-1185">Reference proteome</keyword>
<dbReference type="SUPFAM" id="SSF46785">
    <property type="entry name" value="Winged helix' DNA-binding domain"/>
    <property type="match status" value="1"/>
</dbReference>
<dbReference type="AlphaFoldDB" id="A0A7W7K9W8"/>
<dbReference type="InterPro" id="IPR030489">
    <property type="entry name" value="TR_Rrf2-type_CS"/>
</dbReference>
<proteinExistence type="predicted"/>
<accession>A0A7W7K9W8</accession>
<organism evidence="2 3">
    <name type="scientific">Novosphingobium chloroacetimidivorans</name>
    <dbReference type="NCBI Taxonomy" id="1428314"/>
    <lineage>
        <taxon>Bacteria</taxon>
        <taxon>Pseudomonadati</taxon>
        <taxon>Pseudomonadota</taxon>
        <taxon>Alphaproteobacteria</taxon>
        <taxon>Sphingomonadales</taxon>
        <taxon>Sphingomonadaceae</taxon>
        <taxon>Novosphingobium</taxon>
    </lineage>
</organism>
<dbReference type="NCBIfam" id="TIGR00738">
    <property type="entry name" value="rrf2_super"/>
    <property type="match status" value="1"/>
</dbReference>
<gene>
    <name evidence="2" type="ORF">HNO88_002253</name>
</gene>
<dbReference type="EMBL" id="JACHLR010000008">
    <property type="protein sequence ID" value="MBB4858927.1"/>
    <property type="molecule type" value="Genomic_DNA"/>
</dbReference>
<name>A0A7W7K9W8_9SPHN</name>
<dbReference type="Gene3D" id="1.10.10.10">
    <property type="entry name" value="Winged helix-like DNA-binding domain superfamily/Winged helix DNA-binding domain"/>
    <property type="match status" value="1"/>
</dbReference>
<dbReference type="GO" id="GO:0005829">
    <property type="term" value="C:cytosol"/>
    <property type="evidence" value="ECO:0007669"/>
    <property type="project" value="TreeGrafter"/>
</dbReference>
<dbReference type="GO" id="GO:0003677">
    <property type="term" value="F:DNA binding"/>
    <property type="evidence" value="ECO:0007669"/>
    <property type="project" value="UniProtKB-KW"/>
</dbReference>
<dbReference type="Pfam" id="PF02082">
    <property type="entry name" value="Rrf2"/>
    <property type="match status" value="1"/>
</dbReference>
<dbReference type="PROSITE" id="PS01332">
    <property type="entry name" value="HTH_RRF2_1"/>
    <property type="match status" value="1"/>
</dbReference>
<dbReference type="InterPro" id="IPR036388">
    <property type="entry name" value="WH-like_DNA-bd_sf"/>
</dbReference>
<dbReference type="Proteomes" id="UP000555448">
    <property type="component" value="Unassembled WGS sequence"/>
</dbReference>
<dbReference type="PROSITE" id="PS51197">
    <property type="entry name" value="HTH_RRF2_2"/>
    <property type="match status" value="1"/>
</dbReference>
<evidence type="ECO:0000313" key="3">
    <source>
        <dbReference type="Proteomes" id="UP000555448"/>
    </source>
</evidence>
<evidence type="ECO:0000313" key="2">
    <source>
        <dbReference type="EMBL" id="MBB4858927.1"/>
    </source>
</evidence>
<dbReference type="PANTHER" id="PTHR33221:SF5">
    <property type="entry name" value="HTH-TYPE TRANSCRIPTIONAL REGULATOR ISCR"/>
    <property type="match status" value="1"/>
</dbReference>
<keyword evidence="1" id="KW-0238">DNA-binding</keyword>
<evidence type="ECO:0000256" key="1">
    <source>
        <dbReference type="ARBA" id="ARBA00023125"/>
    </source>
</evidence>
<dbReference type="InterPro" id="IPR036390">
    <property type="entry name" value="WH_DNA-bd_sf"/>
</dbReference>
<comment type="caution">
    <text evidence="2">The sequence shown here is derived from an EMBL/GenBank/DDBJ whole genome shotgun (WGS) entry which is preliminary data.</text>
</comment>
<sequence length="157" mass="17576">MQDLARCPLRMLSQRGRYALKALLNIARAKGATRQVSLISEQEKIPRKFLESIMSDLRRIGLVKSTRGNMGGYQLARPADLITFGEVVRITDGPLAMLPCVSRNFYQRCEDCTDEQLCQLRALFAEVREQTTSILDNRTLADALREEATSGLAQVDG</sequence>
<reference evidence="2 3" key="1">
    <citation type="submission" date="2020-08" db="EMBL/GenBank/DDBJ databases">
        <title>Functional genomics of gut bacteria from endangered species of beetles.</title>
        <authorList>
            <person name="Carlos-Shanley C."/>
        </authorList>
    </citation>
    <scope>NUCLEOTIDE SEQUENCE [LARGE SCALE GENOMIC DNA]</scope>
    <source>
        <strain evidence="2 3">S00245</strain>
    </source>
</reference>
<dbReference type="InterPro" id="IPR000944">
    <property type="entry name" value="Tscrpt_reg_Rrf2"/>
</dbReference>